<dbReference type="EMBL" id="JBHLVO010000024">
    <property type="protein sequence ID" value="MFC0273745.1"/>
    <property type="molecule type" value="Genomic_DNA"/>
</dbReference>
<keyword evidence="1" id="KW-0812">Transmembrane</keyword>
<name>A0ABV6GJQ4_9BACI</name>
<feature type="transmembrane region" description="Helical" evidence="1">
    <location>
        <begin position="26"/>
        <end position="44"/>
    </location>
</feature>
<gene>
    <name evidence="2" type="ORF">ACFFIX_20370</name>
</gene>
<evidence type="ECO:0000256" key="1">
    <source>
        <dbReference type="SAM" id="Phobius"/>
    </source>
</evidence>
<feature type="transmembrane region" description="Helical" evidence="1">
    <location>
        <begin position="50"/>
        <end position="73"/>
    </location>
</feature>
<keyword evidence="1" id="KW-1133">Transmembrane helix</keyword>
<reference evidence="2 3" key="1">
    <citation type="submission" date="2024-09" db="EMBL/GenBank/DDBJ databases">
        <authorList>
            <person name="Sun Q."/>
            <person name="Mori K."/>
        </authorList>
    </citation>
    <scope>NUCLEOTIDE SEQUENCE [LARGE SCALE GENOMIC DNA]</scope>
    <source>
        <strain evidence="2 3">CCM 7228</strain>
    </source>
</reference>
<organism evidence="2 3">
    <name type="scientific">Metabacillus herbersteinensis</name>
    <dbReference type="NCBI Taxonomy" id="283816"/>
    <lineage>
        <taxon>Bacteria</taxon>
        <taxon>Bacillati</taxon>
        <taxon>Bacillota</taxon>
        <taxon>Bacilli</taxon>
        <taxon>Bacillales</taxon>
        <taxon>Bacillaceae</taxon>
        <taxon>Metabacillus</taxon>
    </lineage>
</organism>
<keyword evidence="3" id="KW-1185">Reference proteome</keyword>
<proteinExistence type="predicted"/>
<accession>A0ABV6GJQ4</accession>
<comment type="caution">
    <text evidence="2">The sequence shown here is derived from an EMBL/GenBank/DDBJ whole genome shotgun (WGS) entry which is preliminary data.</text>
</comment>
<dbReference type="InterPro" id="IPR024414">
    <property type="entry name" value="Uncharacterised_PrgI"/>
</dbReference>
<dbReference type="Pfam" id="PF12666">
    <property type="entry name" value="PrgI"/>
    <property type="match status" value="1"/>
</dbReference>
<evidence type="ECO:0000313" key="3">
    <source>
        <dbReference type="Proteomes" id="UP001589854"/>
    </source>
</evidence>
<dbReference type="RefSeq" id="WP_378937351.1">
    <property type="nucleotide sequence ID" value="NZ_JBHLVO010000024.1"/>
</dbReference>
<keyword evidence="1" id="KW-0472">Membrane</keyword>
<evidence type="ECO:0000313" key="2">
    <source>
        <dbReference type="EMBL" id="MFC0273745.1"/>
    </source>
</evidence>
<dbReference type="Proteomes" id="UP001589854">
    <property type="component" value="Unassembled WGS sequence"/>
</dbReference>
<protein>
    <submittedName>
        <fullName evidence="2">PrgI family mobile element protein</fullName>
    </submittedName>
</protein>
<sequence>MRKVTVPIDMASEQKEILGIISKRQLIYIIVGGALIYAYIPFVFNLTSNYLVGAIMSLISAIPVLVITGVLGFMKKFKYSLNYDFYLIIKLGYKNQIGTWRKGPKI</sequence>